<dbReference type="InterPro" id="IPR057672">
    <property type="entry name" value="TPR_IPO4/5"/>
</dbReference>
<dbReference type="PANTHER" id="PTHR10527">
    <property type="entry name" value="IMPORTIN BETA"/>
    <property type="match status" value="1"/>
</dbReference>
<gene>
    <name evidence="11" type="ORF">MPUS1402_LOCUS5879</name>
</gene>
<feature type="compositionally biased region" description="Basic residues" evidence="9">
    <location>
        <begin position="720"/>
        <end position="729"/>
    </location>
</feature>
<evidence type="ECO:0000256" key="7">
    <source>
        <dbReference type="ARBA" id="ARBA00023242"/>
    </source>
</evidence>
<dbReference type="PROSITE" id="PS50166">
    <property type="entry name" value="IMPORTIN_B_NT"/>
    <property type="match status" value="1"/>
</dbReference>
<organism evidence="11">
    <name type="scientific">Micromonas pusilla</name>
    <name type="common">Picoplanktonic green alga</name>
    <name type="synonym">Chromulina pusilla</name>
    <dbReference type="NCBI Taxonomy" id="38833"/>
    <lineage>
        <taxon>Eukaryota</taxon>
        <taxon>Viridiplantae</taxon>
        <taxon>Chlorophyta</taxon>
        <taxon>Mamiellophyceae</taxon>
        <taxon>Mamiellales</taxon>
        <taxon>Mamiellaceae</taxon>
        <taxon>Micromonas</taxon>
    </lineage>
</organism>
<evidence type="ECO:0000256" key="4">
    <source>
        <dbReference type="ARBA" id="ARBA00022490"/>
    </source>
</evidence>
<evidence type="ECO:0000256" key="6">
    <source>
        <dbReference type="ARBA" id="ARBA00022927"/>
    </source>
</evidence>
<dbReference type="SMART" id="SM00913">
    <property type="entry name" value="IBN_N"/>
    <property type="match status" value="1"/>
</dbReference>
<evidence type="ECO:0000256" key="3">
    <source>
        <dbReference type="ARBA" id="ARBA00022448"/>
    </source>
</evidence>
<proteinExistence type="predicted"/>
<dbReference type="GO" id="GO:0031267">
    <property type="term" value="F:small GTPase binding"/>
    <property type="evidence" value="ECO:0007669"/>
    <property type="project" value="InterPro"/>
</dbReference>
<dbReference type="GO" id="GO:0006606">
    <property type="term" value="P:protein import into nucleus"/>
    <property type="evidence" value="ECO:0007669"/>
    <property type="project" value="InterPro"/>
</dbReference>
<keyword evidence="3" id="KW-0813">Transport</keyword>
<keyword evidence="4" id="KW-0963">Cytoplasm</keyword>
<name>A0A7R9TKJ7_MICPS</name>
<dbReference type="Pfam" id="PF13513">
    <property type="entry name" value="HEAT_EZ"/>
    <property type="match status" value="1"/>
</dbReference>
<dbReference type="Pfam" id="PF03810">
    <property type="entry name" value="IBN_N"/>
    <property type="match status" value="1"/>
</dbReference>
<evidence type="ECO:0000256" key="5">
    <source>
        <dbReference type="ARBA" id="ARBA00022737"/>
    </source>
</evidence>
<reference evidence="11" key="1">
    <citation type="submission" date="2021-01" db="EMBL/GenBank/DDBJ databases">
        <authorList>
            <person name="Corre E."/>
            <person name="Pelletier E."/>
            <person name="Niang G."/>
            <person name="Scheremetjew M."/>
            <person name="Finn R."/>
            <person name="Kale V."/>
            <person name="Holt S."/>
            <person name="Cochrane G."/>
            <person name="Meng A."/>
            <person name="Brown T."/>
            <person name="Cohen L."/>
        </authorList>
    </citation>
    <scope>NUCLEOTIDE SEQUENCE</scope>
    <source>
        <strain evidence="11">RCC1614</strain>
    </source>
</reference>
<evidence type="ECO:0000256" key="8">
    <source>
        <dbReference type="PROSITE-ProRule" id="PRU00103"/>
    </source>
</evidence>
<accession>A0A7R9TKJ7</accession>
<dbReference type="SUPFAM" id="SSF48371">
    <property type="entry name" value="ARM repeat"/>
    <property type="match status" value="1"/>
</dbReference>
<protein>
    <recommendedName>
        <fullName evidence="10">Importin N-terminal domain-containing protein</fullName>
    </recommendedName>
</protein>
<dbReference type="InterPro" id="IPR011989">
    <property type="entry name" value="ARM-like"/>
</dbReference>
<evidence type="ECO:0000256" key="1">
    <source>
        <dbReference type="ARBA" id="ARBA00004123"/>
    </source>
</evidence>
<evidence type="ECO:0000259" key="10">
    <source>
        <dbReference type="PROSITE" id="PS50166"/>
    </source>
</evidence>
<dbReference type="Pfam" id="PF25780">
    <property type="entry name" value="TPR_IPO5"/>
    <property type="match status" value="1"/>
</dbReference>
<sequence length="781" mass="83050">MASSSGGMTHAQPRGSKRASRPLPLPGATLANLPEILRALLASDNDARGVAEATLRQLSRDPHVVPSLLAIARSDADANARQMAAVILKRRVIAHWQRLGESTRDAVKQSLLEGVVREPMHLVKRAIADVLGKVAKATFATGSWSELPEFLAQCTQSPEESHRDVAYVVFASLTESIVSQMTAGPNAAHFATLGGLFNNGLGDASAKVRLSALRATLALVSNASGDASGPEMAIVRGLVPGVLAAARRAVAAGEEDHAGVAYEVLDELIESTPAALAGKVPELVAFCVEVASSPSLGTTTRRRALDVVAFLARHKPKALLRAKLVQPLLRALLPLCGEPRDDDLGGEDDDECDPNNEDEAQVQTVAAQLVDLLALNVPAKHVLPEALQFASDAVRSGDPKRRHAAVAALGIVAEGCADGLARVAPTIVPNVVAALSDPSSREVRGAAAFALGQFAEHLRDVEAHHATVLPALLSALPAEPHKTTQEKMMYAMDAWLEQLDDSNVAPYVQPLLEIVFTALDRAATTRPQVREMLLGACASAAAAAGAAMHAHLPALLPRLERCLQASDDAELKCRARALEVLGMLVSASGGKEAMAPYVASAMHAAMAGFELDYGELREYAHGMFAEVVEAYGEEFEAYLPACLAKAAESLDLDDGVLYDSDEDAADRGRGYDDGFESDSDDSDGGGGGGRPVAETRRARAMRVRPAQRARAGIRGGRATPRTRRHRVHRRNEDAARRVVPAVFRVRVVDRAERRARRLRGVSLRRVREGVPPQESRLRGGG</sequence>
<feature type="compositionally biased region" description="Low complexity" evidence="9">
    <location>
        <begin position="708"/>
        <end position="719"/>
    </location>
</feature>
<evidence type="ECO:0000313" key="11">
    <source>
        <dbReference type="EMBL" id="CAD8237822.1"/>
    </source>
</evidence>
<dbReference type="PROSITE" id="PS50077">
    <property type="entry name" value="HEAT_REPEAT"/>
    <property type="match status" value="1"/>
</dbReference>
<feature type="domain" description="Importin N-terminal" evidence="10">
    <location>
        <begin position="51"/>
        <end position="117"/>
    </location>
</feature>
<dbReference type="Gene3D" id="1.25.10.10">
    <property type="entry name" value="Leucine-rich Repeat Variant"/>
    <property type="match status" value="1"/>
</dbReference>
<evidence type="ECO:0000256" key="2">
    <source>
        <dbReference type="ARBA" id="ARBA00004496"/>
    </source>
</evidence>
<dbReference type="EMBL" id="HBDY01007946">
    <property type="protein sequence ID" value="CAD8237822.1"/>
    <property type="molecule type" value="Transcribed_RNA"/>
</dbReference>
<feature type="region of interest" description="Disordered" evidence="9">
    <location>
        <begin position="1"/>
        <end position="25"/>
    </location>
</feature>
<feature type="region of interest" description="Disordered" evidence="9">
    <location>
        <begin position="661"/>
        <end position="731"/>
    </location>
</feature>
<keyword evidence="5" id="KW-0677">Repeat</keyword>
<feature type="repeat" description="HEAT" evidence="8">
    <location>
        <begin position="427"/>
        <end position="465"/>
    </location>
</feature>
<dbReference type="AlphaFoldDB" id="A0A7R9TKJ7"/>
<dbReference type="GO" id="GO:0005737">
    <property type="term" value="C:cytoplasm"/>
    <property type="evidence" value="ECO:0007669"/>
    <property type="project" value="UniProtKB-SubCell"/>
</dbReference>
<keyword evidence="6" id="KW-0653">Protein transport</keyword>
<keyword evidence="7" id="KW-0539">Nucleus</keyword>
<dbReference type="InterPro" id="IPR001494">
    <property type="entry name" value="Importin-beta_N"/>
</dbReference>
<dbReference type="InterPro" id="IPR021133">
    <property type="entry name" value="HEAT_type_2"/>
</dbReference>
<feature type="compositionally biased region" description="Acidic residues" evidence="9">
    <location>
        <begin position="673"/>
        <end position="683"/>
    </location>
</feature>
<dbReference type="InterPro" id="IPR040122">
    <property type="entry name" value="Importin_beta"/>
</dbReference>
<comment type="subcellular location">
    <subcellularLocation>
        <location evidence="2">Cytoplasm</location>
    </subcellularLocation>
    <subcellularLocation>
        <location evidence="1">Nucleus</location>
    </subcellularLocation>
</comment>
<feature type="compositionally biased region" description="Basic residues" evidence="9">
    <location>
        <begin position="698"/>
        <end position="707"/>
    </location>
</feature>
<dbReference type="InterPro" id="IPR016024">
    <property type="entry name" value="ARM-type_fold"/>
</dbReference>
<evidence type="ECO:0000256" key="9">
    <source>
        <dbReference type="SAM" id="MobiDB-lite"/>
    </source>
</evidence>